<keyword evidence="1" id="KW-1133">Transmembrane helix</keyword>
<protein>
    <submittedName>
        <fullName evidence="2">Uncharacterized protein</fullName>
    </submittedName>
</protein>
<proteinExistence type="predicted"/>
<accession>A0AAX6NEI2</accession>
<gene>
    <name evidence="2" type="ORF">O0Q50_22295</name>
</gene>
<feature type="transmembrane region" description="Helical" evidence="1">
    <location>
        <begin position="51"/>
        <end position="71"/>
    </location>
</feature>
<evidence type="ECO:0000313" key="2">
    <source>
        <dbReference type="EMBL" id="MDU9693915.1"/>
    </source>
</evidence>
<name>A0AAX6NEI2_PRIAR</name>
<keyword evidence="1" id="KW-0812">Transmembrane</keyword>
<dbReference type="AlphaFoldDB" id="A0AAX6NEI2"/>
<evidence type="ECO:0000313" key="3">
    <source>
        <dbReference type="Proteomes" id="UP001269400"/>
    </source>
</evidence>
<reference evidence="2" key="2">
    <citation type="submission" date="2022-12" db="EMBL/GenBank/DDBJ databases">
        <authorList>
            <person name="Dechsakulwatana C."/>
            <person name="Rungsihiranrut A."/>
            <person name="Muangchinda C."/>
            <person name="Ningthoujam R."/>
            <person name="Klankeo P."/>
            <person name="Pinyakong O."/>
        </authorList>
    </citation>
    <scope>NUCLEOTIDE SEQUENCE</scope>
    <source>
        <strain evidence="2">TL01-2</strain>
    </source>
</reference>
<feature type="transmembrane region" description="Helical" evidence="1">
    <location>
        <begin position="26"/>
        <end position="44"/>
    </location>
</feature>
<keyword evidence="1" id="KW-0472">Membrane</keyword>
<dbReference type="Proteomes" id="UP001269400">
    <property type="component" value="Unassembled WGS sequence"/>
</dbReference>
<dbReference type="RefSeq" id="WP_316911132.1">
    <property type="nucleotide sequence ID" value="NZ_JAPTGD010000002.1"/>
</dbReference>
<organism evidence="2 3">
    <name type="scientific">Priestia aryabhattai</name>
    <name type="common">Bacillus aryabhattai</name>
    <dbReference type="NCBI Taxonomy" id="412384"/>
    <lineage>
        <taxon>Bacteria</taxon>
        <taxon>Bacillati</taxon>
        <taxon>Bacillota</taxon>
        <taxon>Bacilli</taxon>
        <taxon>Bacillales</taxon>
        <taxon>Bacillaceae</taxon>
        <taxon>Priestia</taxon>
    </lineage>
</organism>
<sequence length="126" mass="14556">MKQLLSVFIFLLYCVPYVYLSMHNDFASHSMLMYGIMLLAVIILAGTSGYLGVWIPVILGNIASVALSYYFNSKMTLVPRWEDYFVPLFSVRLLILVSFLIIILQFIFYKIGKKIKQKRLRNSVTT</sequence>
<evidence type="ECO:0000256" key="1">
    <source>
        <dbReference type="SAM" id="Phobius"/>
    </source>
</evidence>
<dbReference type="EMBL" id="JAPTGD010000002">
    <property type="protein sequence ID" value="MDU9693915.1"/>
    <property type="molecule type" value="Genomic_DNA"/>
</dbReference>
<comment type="caution">
    <text evidence="2">The sequence shown here is derived from an EMBL/GenBank/DDBJ whole genome shotgun (WGS) entry which is preliminary data.</text>
</comment>
<feature type="transmembrane region" description="Helical" evidence="1">
    <location>
        <begin position="91"/>
        <end position="111"/>
    </location>
</feature>
<reference evidence="2" key="1">
    <citation type="journal article" date="2022" name="J Environ Chem Eng">
        <title>Biodegradation of petroleum oil using a constructed nonpathogenic and heavy metal-tolerant bacterial consortium isolated from marine sponges.</title>
        <authorList>
            <person name="Dechsakulwatana C."/>
            <person name="Rungsihiranrut A."/>
            <person name="Muangchinda C."/>
            <person name="Ningthoujam R."/>
            <person name="Klankeo P."/>
            <person name="Pinyakong O."/>
        </authorList>
    </citation>
    <scope>NUCLEOTIDE SEQUENCE</scope>
    <source>
        <strain evidence="2">TL01-2</strain>
    </source>
</reference>